<dbReference type="OrthoDB" id="537002at2759"/>
<organism evidence="4 5">
    <name type="scientific">Ostreobium quekettii</name>
    <dbReference type="NCBI Taxonomy" id="121088"/>
    <lineage>
        <taxon>Eukaryota</taxon>
        <taxon>Viridiplantae</taxon>
        <taxon>Chlorophyta</taxon>
        <taxon>core chlorophytes</taxon>
        <taxon>Ulvophyceae</taxon>
        <taxon>TCBD clade</taxon>
        <taxon>Bryopsidales</taxon>
        <taxon>Ostreobineae</taxon>
        <taxon>Ostreobiaceae</taxon>
        <taxon>Ostreobium</taxon>
    </lineage>
</organism>
<evidence type="ECO:0000313" key="4">
    <source>
        <dbReference type="EMBL" id="CAD7698835.1"/>
    </source>
</evidence>
<proteinExistence type="predicted"/>
<dbReference type="InterPro" id="IPR008271">
    <property type="entry name" value="Ser/Thr_kinase_AS"/>
</dbReference>
<dbReference type="SMART" id="SM00220">
    <property type="entry name" value="S_TKc"/>
    <property type="match status" value="1"/>
</dbReference>
<dbReference type="GO" id="GO:0005524">
    <property type="term" value="F:ATP binding"/>
    <property type="evidence" value="ECO:0007669"/>
    <property type="project" value="UniProtKB-KW"/>
</dbReference>
<dbReference type="InterPro" id="IPR051681">
    <property type="entry name" value="Ser/Thr_Kinases-Pseudokinases"/>
</dbReference>
<dbReference type="PROSITE" id="PS50011">
    <property type="entry name" value="PROTEIN_KINASE_DOM"/>
    <property type="match status" value="1"/>
</dbReference>
<reference evidence="4" key="1">
    <citation type="submission" date="2020-12" db="EMBL/GenBank/DDBJ databases">
        <authorList>
            <person name="Iha C."/>
        </authorList>
    </citation>
    <scope>NUCLEOTIDE SEQUENCE</scope>
</reference>
<dbReference type="PANTHER" id="PTHR44329">
    <property type="entry name" value="SERINE/THREONINE-PROTEIN KINASE TNNI3K-RELATED"/>
    <property type="match status" value="1"/>
</dbReference>
<dbReference type="InterPro" id="IPR000719">
    <property type="entry name" value="Prot_kinase_dom"/>
</dbReference>
<feature type="domain" description="Protein kinase" evidence="3">
    <location>
        <begin position="1"/>
        <end position="286"/>
    </location>
</feature>
<keyword evidence="5" id="KW-1185">Reference proteome</keyword>
<dbReference type="Gene3D" id="1.10.510.10">
    <property type="entry name" value="Transferase(Phosphotransferase) domain 1"/>
    <property type="match status" value="1"/>
</dbReference>
<dbReference type="GO" id="GO:0004674">
    <property type="term" value="F:protein serine/threonine kinase activity"/>
    <property type="evidence" value="ECO:0007669"/>
    <property type="project" value="TreeGrafter"/>
</dbReference>
<comment type="caution">
    <text evidence="4">The sequence shown here is derived from an EMBL/GenBank/DDBJ whole genome shotgun (WGS) entry which is preliminary data.</text>
</comment>
<evidence type="ECO:0000259" key="3">
    <source>
        <dbReference type="PROSITE" id="PS50011"/>
    </source>
</evidence>
<gene>
    <name evidence="4" type="ORF">OSTQU699_LOCUS4194</name>
</gene>
<evidence type="ECO:0000256" key="2">
    <source>
        <dbReference type="ARBA" id="ARBA00022840"/>
    </source>
</evidence>
<evidence type="ECO:0000313" key="5">
    <source>
        <dbReference type="Proteomes" id="UP000708148"/>
    </source>
</evidence>
<dbReference type="Pfam" id="PF00069">
    <property type="entry name" value="Pkinase"/>
    <property type="match status" value="1"/>
</dbReference>
<sequence>MPGDPAKELKKMFQVPLQELHLGPAVIRESGIASATANYTVAVKRFKKTLRFGNELEMHLHSQLRHPNIVQFMGVIVDFDERGWLPYGFMMESVNMGSLDSLLDASRAVFPSEPLPFRLRLEIGAQFAQGLAYLHRQQIVHFDVKPLNLLLKRENGQMVAKVIDLGYSKRMEGGTVDARKSSSSGYRGTRKYLAPEIVLHTESVNEKVDVYSFGVSLWKMYVRRSPYEGYSKDDISNRIKAGDPIPLPDLETCEPMWQELIKACTRWEPEDRPSMAEVAAQLEHWLQKVSKSVSADQYSIFD</sequence>
<dbReference type="SUPFAM" id="SSF56112">
    <property type="entry name" value="Protein kinase-like (PK-like)"/>
    <property type="match status" value="1"/>
</dbReference>
<name>A0A8S1IXS1_9CHLO</name>
<protein>
    <recommendedName>
        <fullName evidence="3">Protein kinase domain-containing protein</fullName>
    </recommendedName>
</protein>
<dbReference type="Proteomes" id="UP000708148">
    <property type="component" value="Unassembled WGS sequence"/>
</dbReference>
<dbReference type="PANTHER" id="PTHR44329:SF298">
    <property type="entry name" value="MIXED LINEAGE KINASE DOMAIN-LIKE PROTEIN"/>
    <property type="match status" value="1"/>
</dbReference>
<accession>A0A8S1IXS1</accession>
<keyword evidence="2" id="KW-0067">ATP-binding</keyword>
<dbReference type="EMBL" id="CAJHUC010000890">
    <property type="protein sequence ID" value="CAD7698835.1"/>
    <property type="molecule type" value="Genomic_DNA"/>
</dbReference>
<dbReference type="InterPro" id="IPR011009">
    <property type="entry name" value="Kinase-like_dom_sf"/>
</dbReference>
<dbReference type="PROSITE" id="PS00108">
    <property type="entry name" value="PROTEIN_KINASE_ST"/>
    <property type="match status" value="1"/>
</dbReference>
<keyword evidence="1" id="KW-0547">Nucleotide-binding</keyword>
<evidence type="ECO:0000256" key="1">
    <source>
        <dbReference type="ARBA" id="ARBA00022741"/>
    </source>
</evidence>
<dbReference type="AlphaFoldDB" id="A0A8S1IXS1"/>